<dbReference type="PANTHER" id="PTHR46033">
    <property type="entry name" value="PROTEIN MAIN-LIKE 2"/>
    <property type="match status" value="1"/>
</dbReference>
<dbReference type="Pfam" id="PF10536">
    <property type="entry name" value="PMD"/>
    <property type="match status" value="1"/>
</dbReference>
<dbReference type="Proteomes" id="UP001140949">
    <property type="component" value="Unassembled WGS sequence"/>
</dbReference>
<dbReference type="InterPro" id="IPR019557">
    <property type="entry name" value="AminoTfrase-like_pln_mobile"/>
</dbReference>
<dbReference type="InterPro" id="IPR044824">
    <property type="entry name" value="MAIN-like"/>
</dbReference>
<name>A0AAX6H0D6_IRIPA</name>
<comment type="caution">
    <text evidence="3">The sequence shown here is derived from an EMBL/GenBank/DDBJ whole genome shotgun (WGS) entry which is preliminary data.</text>
</comment>
<feature type="domain" description="Aminotransferase-like plant mobile" evidence="2">
    <location>
        <begin position="101"/>
        <end position="343"/>
    </location>
</feature>
<proteinExistence type="predicted"/>
<organism evidence="3 4">
    <name type="scientific">Iris pallida</name>
    <name type="common">Sweet iris</name>
    <dbReference type="NCBI Taxonomy" id="29817"/>
    <lineage>
        <taxon>Eukaryota</taxon>
        <taxon>Viridiplantae</taxon>
        <taxon>Streptophyta</taxon>
        <taxon>Embryophyta</taxon>
        <taxon>Tracheophyta</taxon>
        <taxon>Spermatophyta</taxon>
        <taxon>Magnoliopsida</taxon>
        <taxon>Liliopsida</taxon>
        <taxon>Asparagales</taxon>
        <taxon>Iridaceae</taxon>
        <taxon>Iridoideae</taxon>
        <taxon>Irideae</taxon>
        <taxon>Iris</taxon>
    </lineage>
</organism>
<accession>A0AAX6H0D6</accession>
<dbReference type="PANTHER" id="PTHR46033:SF8">
    <property type="entry name" value="PROTEIN MAINTENANCE OF MERISTEMS-LIKE"/>
    <property type="match status" value="1"/>
</dbReference>
<feature type="compositionally biased region" description="Basic and acidic residues" evidence="1">
    <location>
        <begin position="1"/>
        <end position="11"/>
    </location>
</feature>
<evidence type="ECO:0000313" key="4">
    <source>
        <dbReference type="Proteomes" id="UP001140949"/>
    </source>
</evidence>
<protein>
    <recommendedName>
        <fullName evidence="2">Aminotransferase-like plant mobile domain-containing protein</fullName>
    </recommendedName>
</protein>
<dbReference type="EMBL" id="JANAVB010014398">
    <property type="protein sequence ID" value="KAJ6834479.1"/>
    <property type="molecule type" value="Genomic_DNA"/>
</dbReference>
<evidence type="ECO:0000259" key="2">
    <source>
        <dbReference type="Pfam" id="PF10536"/>
    </source>
</evidence>
<gene>
    <name evidence="3" type="ORF">M6B38_334480</name>
</gene>
<keyword evidence="4" id="KW-1185">Reference proteome</keyword>
<evidence type="ECO:0000256" key="1">
    <source>
        <dbReference type="SAM" id="MobiDB-lite"/>
    </source>
</evidence>
<dbReference type="AlphaFoldDB" id="A0AAX6H0D6"/>
<reference evidence="3" key="2">
    <citation type="submission" date="2023-04" db="EMBL/GenBank/DDBJ databases">
        <authorList>
            <person name="Bruccoleri R.E."/>
            <person name="Oakeley E.J."/>
            <person name="Faust A.-M."/>
            <person name="Dessus-Babus S."/>
            <person name="Altorfer M."/>
            <person name="Burckhardt D."/>
            <person name="Oertli M."/>
            <person name="Naumann U."/>
            <person name="Petersen F."/>
            <person name="Wong J."/>
        </authorList>
    </citation>
    <scope>NUCLEOTIDE SEQUENCE</scope>
    <source>
        <strain evidence="3">GSM-AAB239-AS_SAM_17_03QT</strain>
        <tissue evidence="3">Leaf</tissue>
    </source>
</reference>
<dbReference type="GO" id="GO:0010073">
    <property type="term" value="P:meristem maintenance"/>
    <property type="evidence" value="ECO:0007669"/>
    <property type="project" value="InterPro"/>
</dbReference>
<reference evidence="3" key="1">
    <citation type="journal article" date="2023" name="GigaByte">
        <title>Genome assembly of the bearded iris, Iris pallida Lam.</title>
        <authorList>
            <person name="Bruccoleri R.E."/>
            <person name="Oakeley E.J."/>
            <person name="Faust A.M.E."/>
            <person name="Altorfer M."/>
            <person name="Dessus-Babus S."/>
            <person name="Burckhardt D."/>
            <person name="Oertli M."/>
            <person name="Naumann U."/>
            <person name="Petersen F."/>
            <person name="Wong J."/>
        </authorList>
    </citation>
    <scope>NUCLEOTIDE SEQUENCE</scope>
    <source>
        <strain evidence="3">GSM-AAB239-AS_SAM_17_03QT</strain>
    </source>
</reference>
<evidence type="ECO:0000313" key="3">
    <source>
        <dbReference type="EMBL" id="KAJ6834479.1"/>
    </source>
</evidence>
<sequence>MRKKGSREGRKQAQKNMKVKKQAQKCIPGGPTTDLIIQQRVSHISKLIFSGKLYDCSEAIQMREHGTWRYEQNFGCWNLTSEQEAMVVIFGFKYIDEINFLHHDRCLIFSIVERWWPERNTFQLPVGEMTLTLADVTNILGLPITGEPIIFDESFSGDTVIMEYLGVEPPKLKGKSLVTFSWLRRNFMHLDRIDDDEEVSVDENQVISCTRVYLLGLISAVVFSDLSDMVNLPYLPFLEDLTTPTRHAWGTSLLAYLYNSMSDFVRVLPDDKIMKNLNGCMTLIHVWSYEHFSIGRLVIGINSNAGIFPLALHWTTAAVDPAHCVHSSASIYRGQFDTLKYTEVT</sequence>
<feature type="region of interest" description="Disordered" evidence="1">
    <location>
        <begin position="1"/>
        <end position="25"/>
    </location>
</feature>